<dbReference type="PRINTS" id="PR00080">
    <property type="entry name" value="SDRFAMILY"/>
</dbReference>
<dbReference type="EMBL" id="CAFBIZ010000138">
    <property type="protein sequence ID" value="CAB4850824.1"/>
    <property type="molecule type" value="Genomic_DNA"/>
</dbReference>
<dbReference type="SUPFAM" id="SSF51735">
    <property type="entry name" value="NAD(P)-binding Rossmann-fold domains"/>
    <property type="match status" value="1"/>
</dbReference>
<dbReference type="EMBL" id="CAFBPU010000098">
    <property type="protein sequence ID" value="CAB5041270.1"/>
    <property type="molecule type" value="Genomic_DNA"/>
</dbReference>
<sequence length="246" mass="25222">MSKLQRKTALVTGAASGIGRATAQALQAEGARVAGIDRDAFAPDHGLDIALKVDVTDPEQLRAAVAEISDNLGPIVVLANCAGVSPGPFAGHEMPDDVWALTVGVNLTGSFNVCRAVIPGMLAAGGGSIINIGSVMSKVGNPGYVAYVASKAGVLGLTRSLALDYAQMGIRVNTVCPGFIETPMVARSLPDDPFEAQAVLTSIRDMHPVGRLGRPEEIAAAVLWLAADASFVTGSEITVDGGFTAR</sequence>
<gene>
    <name evidence="2" type="ORF">UFOPK3268_01081</name>
    <name evidence="3" type="ORF">UFOPK4150_02472</name>
</gene>
<evidence type="ECO:0000313" key="2">
    <source>
        <dbReference type="EMBL" id="CAB4850824.1"/>
    </source>
</evidence>
<dbReference type="InterPro" id="IPR020904">
    <property type="entry name" value="Sc_DH/Rdtase_CS"/>
</dbReference>
<dbReference type="PRINTS" id="PR00081">
    <property type="entry name" value="GDHRDH"/>
</dbReference>
<proteinExistence type="inferred from homology"/>
<organism evidence="2">
    <name type="scientific">freshwater metagenome</name>
    <dbReference type="NCBI Taxonomy" id="449393"/>
    <lineage>
        <taxon>unclassified sequences</taxon>
        <taxon>metagenomes</taxon>
        <taxon>ecological metagenomes</taxon>
    </lineage>
</organism>
<dbReference type="Pfam" id="PF13561">
    <property type="entry name" value="adh_short_C2"/>
    <property type="match status" value="1"/>
</dbReference>
<evidence type="ECO:0000313" key="3">
    <source>
        <dbReference type="EMBL" id="CAB5041270.1"/>
    </source>
</evidence>
<name>A0A6J7C114_9ZZZZ</name>
<reference evidence="2" key="1">
    <citation type="submission" date="2020-05" db="EMBL/GenBank/DDBJ databases">
        <authorList>
            <person name="Chiriac C."/>
            <person name="Salcher M."/>
            <person name="Ghai R."/>
            <person name="Kavagutti S V."/>
        </authorList>
    </citation>
    <scope>NUCLEOTIDE SEQUENCE</scope>
</reference>
<evidence type="ECO:0000256" key="1">
    <source>
        <dbReference type="ARBA" id="ARBA00006484"/>
    </source>
</evidence>
<dbReference type="GO" id="GO:0016616">
    <property type="term" value="F:oxidoreductase activity, acting on the CH-OH group of donors, NAD or NADP as acceptor"/>
    <property type="evidence" value="ECO:0007669"/>
    <property type="project" value="TreeGrafter"/>
</dbReference>
<dbReference type="PROSITE" id="PS00061">
    <property type="entry name" value="ADH_SHORT"/>
    <property type="match status" value="1"/>
</dbReference>
<dbReference type="FunFam" id="3.40.50.720:FF:000084">
    <property type="entry name" value="Short-chain dehydrogenase reductase"/>
    <property type="match status" value="1"/>
</dbReference>
<accession>A0A6J7C114</accession>
<dbReference type="PANTHER" id="PTHR42760">
    <property type="entry name" value="SHORT-CHAIN DEHYDROGENASES/REDUCTASES FAMILY MEMBER"/>
    <property type="match status" value="1"/>
</dbReference>
<dbReference type="Gene3D" id="3.40.50.720">
    <property type="entry name" value="NAD(P)-binding Rossmann-like Domain"/>
    <property type="match status" value="1"/>
</dbReference>
<comment type="similarity">
    <text evidence="1">Belongs to the short-chain dehydrogenases/reductases (SDR) family.</text>
</comment>
<dbReference type="AlphaFoldDB" id="A0A6J7C114"/>
<dbReference type="InterPro" id="IPR036291">
    <property type="entry name" value="NAD(P)-bd_dom_sf"/>
</dbReference>
<dbReference type="InterPro" id="IPR002347">
    <property type="entry name" value="SDR_fam"/>
</dbReference>
<protein>
    <submittedName>
        <fullName evidence="2">Unannotated protein</fullName>
    </submittedName>
</protein>